<protein>
    <recommendedName>
        <fullName evidence="8">FMN hydroxy acid dehydrogenase domain-containing protein</fullName>
    </recommendedName>
</protein>
<dbReference type="InterPro" id="IPR000262">
    <property type="entry name" value="FMN-dep_DH"/>
</dbReference>
<keyword evidence="5" id="KW-0288">FMN</keyword>
<keyword evidence="6" id="KW-0560">Oxidoreductase</keyword>
<dbReference type="Gene3D" id="3.20.20.70">
    <property type="entry name" value="Aldolase class I"/>
    <property type="match status" value="1"/>
</dbReference>
<name>A0ABD1N5M6_9FABA</name>
<proteinExistence type="predicted"/>
<dbReference type="PANTHER" id="PTHR10578">
    <property type="entry name" value="S -2-HYDROXY-ACID OXIDASE-RELATED"/>
    <property type="match status" value="1"/>
</dbReference>
<dbReference type="Proteomes" id="UP001603857">
    <property type="component" value="Unassembled WGS sequence"/>
</dbReference>
<comment type="catalytic activity">
    <reaction evidence="7">
        <text>glycolate + O2 = glyoxylate + H2O2</text>
        <dbReference type="Rhea" id="RHEA:25311"/>
        <dbReference type="ChEBI" id="CHEBI:15379"/>
        <dbReference type="ChEBI" id="CHEBI:16240"/>
        <dbReference type="ChEBI" id="CHEBI:29805"/>
        <dbReference type="ChEBI" id="CHEBI:36655"/>
        <dbReference type="EC" id="1.1.3.15"/>
    </reaction>
    <physiologicalReaction direction="left-to-right" evidence="7">
        <dbReference type="Rhea" id="RHEA:25312"/>
    </physiologicalReaction>
</comment>
<evidence type="ECO:0000256" key="3">
    <source>
        <dbReference type="ARBA" id="ARBA00022594"/>
    </source>
</evidence>
<organism evidence="9 10">
    <name type="scientific">Flemingia macrophylla</name>
    <dbReference type="NCBI Taxonomy" id="520843"/>
    <lineage>
        <taxon>Eukaryota</taxon>
        <taxon>Viridiplantae</taxon>
        <taxon>Streptophyta</taxon>
        <taxon>Embryophyta</taxon>
        <taxon>Tracheophyta</taxon>
        <taxon>Spermatophyta</taxon>
        <taxon>Magnoliopsida</taxon>
        <taxon>eudicotyledons</taxon>
        <taxon>Gunneridae</taxon>
        <taxon>Pentapetalae</taxon>
        <taxon>rosids</taxon>
        <taxon>fabids</taxon>
        <taxon>Fabales</taxon>
        <taxon>Fabaceae</taxon>
        <taxon>Papilionoideae</taxon>
        <taxon>50 kb inversion clade</taxon>
        <taxon>NPAAA clade</taxon>
        <taxon>indigoferoid/millettioid clade</taxon>
        <taxon>Phaseoleae</taxon>
        <taxon>Flemingia</taxon>
    </lineage>
</organism>
<evidence type="ECO:0000256" key="1">
    <source>
        <dbReference type="ARBA" id="ARBA00001917"/>
    </source>
</evidence>
<dbReference type="AlphaFoldDB" id="A0ABD1N5M6"/>
<dbReference type="GO" id="GO:0009854">
    <property type="term" value="P:oxidative photosynthetic carbon pathway"/>
    <property type="evidence" value="ECO:0007669"/>
    <property type="project" value="UniProtKB-KW"/>
</dbReference>
<evidence type="ECO:0000256" key="2">
    <source>
        <dbReference type="ARBA" id="ARBA00004923"/>
    </source>
</evidence>
<dbReference type="GO" id="GO:0003973">
    <property type="term" value="F:(S)-2-hydroxy-acid oxidase activity"/>
    <property type="evidence" value="ECO:0007669"/>
    <property type="project" value="UniProtKB-EC"/>
</dbReference>
<comment type="cofactor">
    <cofactor evidence="1">
        <name>FMN</name>
        <dbReference type="ChEBI" id="CHEBI:58210"/>
    </cofactor>
</comment>
<evidence type="ECO:0000313" key="9">
    <source>
        <dbReference type="EMBL" id="KAL2343386.1"/>
    </source>
</evidence>
<accession>A0ABD1N5M6</accession>
<dbReference type="InterPro" id="IPR013785">
    <property type="entry name" value="Aldolase_TIM"/>
</dbReference>
<evidence type="ECO:0000256" key="6">
    <source>
        <dbReference type="ARBA" id="ARBA00023002"/>
    </source>
</evidence>
<dbReference type="PANTHER" id="PTHR10578:SF107">
    <property type="entry name" value="2-HYDROXYACID OXIDASE 1"/>
    <property type="match status" value="1"/>
</dbReference>
<feature type="domain" description="FMN hydroxy acid dehydrogenase" evidence="8">
    <location>
        <begin position="1"/>
        <end position="114"/>
    </location>
</feature>
<dbReference type="InterPro" id="IPR037396">
    <property type="entry name" value="FMN_HAD"/>
</dbReference>
<reference evidence="9 10" key="1">
    <citation type="submission" date="2024-08" db="EMBL/GenBank/DDBJ databases">
        <title>Insights into the chromosomal genome structure of Flemingia macrophylla.</title>
        <authorList>
            <person name="Ding Y."/>
            <person name="Zhao Y."/>
            <person name="Bi W."/>
            <person name="Wu M."/>
            <person name="Zhao G."/>
            <person name="Gong Y."/>
            <person name="Li W."/>
            <person name="Zhang P."/>
        </authorList>
    </citation>
    <scope>NUCLEOTIDE SEQUENCE [LARGE SCALE GENOMIC DNA]</scope>
    <source>
        <strain evidence="9">DYQJB</strain>
        <tissue evidence="9">Leaf</tissue>
    </source>
</reference>
<evidence type="ECO:0000256" key="7">
    <source>
        <dbReference type="ARBA" id="ARBA00036241"/>
    </source>
</evidence>
<keyword evidence="10" id="KW-1185">Reference proteome</keyword>
<dbReference type="EMBL" id="JBGMDY010000002">
    <property type="protein sequence ID" value="KAL2343386.1"/>
    <property type="molecule type" value="Genomic_DNA"/>
</dbReference>
<evidence type="ECO:0000256" key="4">
    <source>
        <dbReference type="ARBA" id="ARBA00022630"/>
    </source>
</evidence>
<evidence type="ECO:0000256" key="5">
    <source>
        <dbReference type="ARBA" id="ARBA00022643"/>
    </source>
</evidence>
<keyword evidence="4" id="KW-0285">Flavoprotein</keyword>
<comment type="caution">
    <text evidence="9">The sequence shown here is derived from an EMBL/GenBank/DDBJ whole genome shotgun (WGS) entry which is preliminary data.</text>
</comment>
<evidence type="ECO:0000313" key="10">
    <source>
        <dbReference type="Proteomes" id="UP001603857"/>
    </source>
</evidence>
<sequence length="114" mass="13113">MTLSSTATSNVDEVASTGHGIRFFQLYVLKDRDVVVQLVRRAERARFKAIVLTMDSPFLGRKEADIKNRLKNICKCQWEQSFYKTLHESSLIMVEYILLVCLIYIATKPGIEEL</sequence>
<evidence type="ECO:0000259" key="8">
    <source>
        <dbReference type="PROSITE" id="PS51349"/>
    </source>
</evidence>
<gene>
    <name evidence="9" type="ORF">Fmac_004671</name>
</gene>
<comment type="pathway">
    <text evidence="2">Photosynthesis; photorespiration; glycine from 2-phosphoglycolate: step 2/3.</text>
</comment>
<dbReference type="Pfam" id="PF01070">
    <property type="entry name" value="FMN_dh"/>
    <property type="match status" value="1"/>
</dbReference>
<dbReference type="SUPFAM" id="SSF51395">
    <property type="entry name" value="FMN-linked oxidoreductases"/>
    <property type="match status" value="1"/>
</dbReference>
<keyword evidence="3" id="KW-0323">Glycolate pathway</keyword>
<dbReference type="PROSITE" id="PS51349">
    <property type="entry name" value="FMN_HYDROXY_ACID_DH_2"/>
    <property type="match status" value="1"/>
</dbReference>